<feature type="domain" description="DNA polymerase III beta sliding clamp C-terminal" evidence="13">
    <location>
        <begin position="244"/>
        <end position="368"/>
    </location>
</feature>
<comment type="similarity">
    <text evidence="2 10">Belongs to the beta sliding clamp family.</text>
</comment>
<dbReference type="InterPro" id="IPR001001">
    <property type="entry name" value="DNA_polIII_beta"/>
</dbReference>
<comment type="function">
    <text evidence="10">Confers DNA tethering and processivity to DNA polymerases and other proteins. Acts as a clamp, forming a ring around DNA (a reaction catalyzed by the clamp-loading complex) which diffuses in an ATP-independent manner freely and bidirectionally along dsDNA. Initially characterized for its ability to contact the catalytic subunit of DNA polymerase III (Pol III), a complex, multichain enzyme responsible for most of the replicative synthesis in bacteria; Pol III exhibits 3'-5' exonuclease proofreading activity. The beta chain is required for initiation of replication as well as for processivity of DNA replication.</text>
</comment>
<gene>
    <name evidence="14" type="primary">dnaN</name>
    <name evidence="14" type="ORF">EM20IM_05510</name>
</gene>
<dbReference type="SUPFAM" id="SSF55979">
    <property type="entry name" value="DNA clamp"/>
    <property type="match status" value="3"/>
</dbReference>
<dbReference type="InterPro" id="IPR046938">
    <property type="entry name" value="DNA_clamp_sf"/>
</dbReference>
<dbReference type="Gene3D" id="3.10.150.10">
    <property type="entry name" value="DNA Polymerase III, subunit A, domain 2"/>
    <property type="match status" value="1"/>
</dbReference>
<evidence type="ECO:0000313" key="14">
    <source>
        <dbReference type="EMBL" id="QSR85977.1"/>
    </source>
</evidence>
<evidence type="ECO:0000256" key="2">
    <source>
        <dbReference type="ARBA" id="ARBA00010752"/>
    </source>
</evidence>
<dbReference type="Pfam" id="PF02767">
    <property type="entry name" value="DNA_pol3_beta_2"/>
    <property type="match status" value="1"/>
</dbReference>
<evidence type="ECO:0000256" key="5">
    <source>
        <dbReference type="ARBA" id="ARBA00022679"/>
    </source>
</evidence>
<feature type="domain" description="DNA polymerase III beta sliding clamp N-terminal" evidence="11">
    <location>
        <begin position="1"/>
        <end position="118"/>
    </location>
</feature>
<evidence type="ECO:0000256" key="8">
    <source>
        <dbReference type="ARBA" id="ARBA00022932"/>
    </source>
</evidence>
<keyword evidence="7 10" id="KW-0235">DNA replication</keyword>
<sequence>MKFSVEKKSFIDSLTLIQSIINPRSTLPILSHVHLSAKAPNRLLFFATDLQTALKIELAASVEEEGTTTLPARRLLTIVRELDSDQLTWKTNSNHQTTLSSNRSFFQLNGLPDDDYPKFFPERREEGLSISQGKVRKMLKMVEYAMADESRPALNGAWFSIKSGRFEVAVTDGKRLAYTFEEVENESFEAEGIVPAKAVLEISRIIEDSDKTLKLFLDSNKIFLELENILFFSKLTEGKYPNFKQVIPKTTTQKAVIDRNSFLHAIRRVSSIAISGSNSLPVVLDFLETNELVLSCQAPDIGQARETISLKAFQGEAFSIPFNPLYLIEPLREMEKEDVIMEFVNPSTKGNPCLITEGTNFVYVLMPIKNQ</sequence>
<evidence type="ECO:0000256" key="1">
    <source>
        <dbReference type="ARBA" id="ARBA00004496"/>
    </source>
</evidence>
<name>A0ABX7PSU2_9BACT</name>
<dbReference type="Pfam" id="PF00712">
    <property type="entry name" value="DNA_pol3_beta"/>
    <property type="match status" value="1"/>
</dbReference>
<evidence type="ECO:0000256" key="3">
    <source>
        <dbReference type="ARBA" id="ARBA00021035"/>
    </source>
</evidence>
<comment type="subcellular location">
    <subcellularLocation>
        <location evidence="1 10">Cytoplasm</location>
    </subcellularLocation>
</comment>
<organism evidence="14 15">
    <name type="scientific">Candidatus Methylacidiphilum infernorum</name>
    <dbReference type="NCBI Taxonomy" id="511746"/>
    <lineage>
        <taxon>Bacteria</taxon>
        <taxon>Pseudomonadati</taxon>
        <taxon>Verrucomicrobiota</taxon>
        <taxon>Methylacidiphilae</taxon>
        <taxon>Methylacidiphilales</taxon>
        <taxon>Methylacidiphilaceae</taxon>
        <taxon>Methylacidiphilum (ex Ratnadevi et al. 2023)</taxon>
    </lineage>
</organism>
<keyword evidence="6 10" id="KW-0548">Nucleotidyltransferase</keyword>
<dbReference type="EMBL" id="CP065956">
    <property type="protein sequence ID" value="QSR85977.1"/>
    <property type="molecule type" value="Genomic_DNA"/>
</dbReference>
<dbReference type="GO" id="GO:0003887">
    <property type="term" value="F:DNA-directed DNA polymerase activity"/>
    <property type="evidence" value="ECO:0007669"/>
    <property type="project" value="UniProtKB-EC"/>
</dbReference>
<dbReference type="Gene3D" id="3.70.10.10">
    <property type="match status" value="1"/>
</dbReference>
<evidence type="ECO:0000256" key="10">
    <source>
        <dbReference type="PIRNR" id="PIRNR000804"/>
    </source>
</evidence>
<evidence type="ECO:0000256" key="9">
    <source>
        <dbReference type="ARBA" id="ARBA00023125"/>
    </source>
</evidence>
<dbReference type="PANTHER" id="PTHR30478:SF0">
    <property type="entry name" value="BETA SLIDING CLAMP"/>
    <property type="match status" value="1"/>
</dbReference>
<dbReference type="RefSeq" id="WP_206843706.1">
    <property type="nucleotide sequence ID" value="NZ_CP065956.1"/>
</dbReference>
<evidence type="ECO:0000256" key="7">
    <source>
        <dbReference type="ARBA" id="ARBA00022705"/>
    </source>
</evidence>
<dbReference type="NCBIfam" id="TIGR00663">
    <property type="entry name" value="dnan"/>
    <property type="match status" value="1"/>
</dbReference>
<evidence type="ECO:0000259" key="12">
    <source>
        <dbReference type="Pfam" id="PF02767"/>
    </source>
</evidence>
<comment type="subunit">
    <text evidence="10">Forms a ring-shaped head-to-tail homodimer around DNA.</text>
</comment>
<feature type="domain" description="DNA polymerase III beta sliding clamp central" evidence="12">
    <location>
        <begin position="130"/>
        <end position="242"/>
    </location>
</feature>
<dbReference type="PANTHER" id="PTHR30478">
    <property type="entry name" value="DNA POLYMERASE III SUBUNIT BETA"/>
    <property type="match status" value="1"/>
</dbReference>
<dbReference type="Pfam" id="PF02768">
    <property type="entry name" value="DNA_pol3_beta_3"/>
    <property type="match status" value="1"/>
</dbReference>
<proteinExistence type="inferred from homology"/>
<accession>A0ABX7PSU2</accession>
<dbReference type="Proteomes" id="UP000663088">
    <property type="component" value="Chromosome"/>
</dbReference>
<reference evidence="14 15" key="1">
    <citation type="submission" date="2020-12" db="EMBL/GenBank/DDBJ databases">
        <authorList>
            <person name="Awala S.I."/>
            <person name="Gwak J.-H."/>
            <person name="Kim S.-J."/>
            <person name="Rhee S.-K."/>
        </authorList>
    </citation>
    <scope>NUCLEOTIDE SEQUENCE [LARGE SCALE GENOMIC DNA]</scope>
    <source>
        <strain evidence="14 15">IT5</strain>
    </source>
</reference>
<keyword evidence="4 10" id="KW-0963">Cytoplasm</keyword>
<protein>
    <recommendedName>
        <fullName evidence="3 10">Beta sliding clamp</fullName>
    </recommendedName>
</protein>
<dbReference type="InterPro" id="IPR022635">
    <property type="entry name" value="DNA_polIII_beta_C"/>
</dbReference>
<keyword evidence="15" id="KW-1185">Reference proteome</keyword>
<evidence type="ECO:0000259" key="11">
    <source>
        <dbReference type="Pfam" id="PF00712"/>
    </source>
</evidence>
<keyword evidence="8 10" id="KW-0239">DNA-directed DNA polymerase</keyword>
<evidence type="ECO:0000313" key="15">
    <source>
        <dbReference type="Proteomes" id="UP000663088"/>
    </source>
</evidence>
<dbReference type="PIRSF" id="PIRSF000804">
    <property type="entry name" value="DNA_pol_III_b"/>
    <property type="match status" value="1"/>
</dbReference>
<keyword evidence="5 10" id="KW-0808">Transferase</keyword>
<keyword evidence="9" id="KW-0238">DNA-binding</keyword>
<dbReference type="SMART" id="SM00480">
    <property type="entry name" value="POL3Bc"/>
    <property type="match status" value="1"/>
</dbReference>
<dbReference type="InterPro" id="IPR022634">
    <property type="entry name" value="DNA_polIII_beta_N"/>
</dbReference>
<evidence type="ECO:0000256" key="6">
    <source>
        <dbReference type="ARBA" id="ARBA00022695"/>
    </source>
</evidence>
<evidence type="ECO:0000259" key="13">
    <source>
        <dbReference type="Pfam" id="PF02768"/>
    </source>
</evidence>
<dbReference type="CDD" id="cd00140">
    <property type="entry name" value="beta_clamp"/>
    <property type="match status" value="1"/>
</dbReference>
<dbReference type="InterPro" id="IPR022637">
    <property type="entry name" value="DNA_polIII_beta_cen"/>
</dbReference>
<evidence type="ECO:0000256" key="4">
    <source>
        <dbReference type="ARBA" id="ARBA00022490"/>
    </source>
</evidence>